<evidence type="ECO:0000313" key="2">
    <source>
        <dbReference type="Proteomes" id="UP000637643"/>
    </source>
</evidence>
<reference evidence="1" key="2">
    <citation type="submission" date="2020-09" db="EMBL/GenBank/DDBJ databases">
        <authorList>
            <person name="Sun Q."/>
            <person name="Zhou Y."/>
        </authorList>
    </citation>
    <scope>NUCLEOTIDE SEQUENCE</scope>
    <source>
        <strain evidence="1">CGMCC 1.16134</strain>
    </source>
</reference>
<dbReference type="EMBL" id="BMKR01000011">
    <property type="protein sequence ID" value="GGF82824.1"/>
    <property type="molecule type" value="Genomic_DNA"/>
</dbReference>
<organism evidence="1 2">
    <name type="scientific">Paenibacillus albidus</name>
    <dbReference type="NCBI Taxonomy" id="2041023"/>
    <lineage>
        <taxon>Bacteria</taxon>
        <taxon>Bacillati</taxon>
        <taxon>Bacillota</taxon>
        <taxon>Bacilli</taxon>
        <taxon>Bacillales</taxon>
        <taxon>Paenibacillaceae</taxon>
        <taxon>Paenibacillus</taxon>
    </lineage>
</organism>
<gene>
    <name evidence="1" type="ORF">GCM10010912_29920</name>
</gene>
<evidence type="ECO:0000313" key="1">
    <source>
        <dbReference type="EMBL" id="GGF82824.1"/>
    </source>
</evidence>
<comment type="caution">
    <text evidence="1">The sequence shown here is derived from an EMBL/GenBank/DDBJ whole genome shotgun (WGS) entry which is preliminary data.</text>
</comment>
<proteinExistence type="predicted"/>
<reference evidence="1" key="1">
    <citation type="journal article" date="2014" name="Int. J. Syst. Evol. Microbiol.">
        <title>Complete genome sequence of Corynebacterium casei LMG S-19264T (=DSM 44701T), isolated from a smear-ripened cheese.</title>
        <authorList>
            <consortium name="US DOE Joint Genome Institute (JGI-PGF)"/>
            <person name="Walter F."/>
            <person name="Albersmeier A."/>
            <person name="Kalinowski J."/>
            <person name="Ruckert C."/>
        </authorList>
    </citation>
    <scope>NUCLEOTIDE SEQUENCE</scope>
    <source>
        <strain evidence="1">CGMCC 1.16134</strain>
    </source>
</reference>
<sequence length="47" mass="5057">MTENATRGAPLSQPGDTLVVGEDVRASSFYFGQKKNRLGLAAILNYV</sequence>
<accession>A0A917FHY8</accession>
<name>A0A917FHY8_9BACL</name>
<protein>
    <submittedName>
        <fullName evidence="1">Uncharacterized protein</fullName>
    </submittedName>
</protein>
<keyword evidence="2" id="KW-1185">Reference proteome</keyword>
<dbReference type="Proteomes" id="UP000637643">
    <property type="component" value="Unassembled WGS sequence"/>
</dbReference>
<dbReference type="AlphaFoldDB" id="A0A917FHY8"/>